<dbReference type="WBParaSite" id="TMUE_1000003429.1">
    <property type="protein sequence ID" value="TMUE_1000003429.1"/>
    <property type="gene ID" value="WBGene00285256"/>
</dbReference>
<accession>A0A5S6Q886</accession>
<feature type="region of interest" description="Disordered" evidence="1">
    <location>
        <begin position="1"/>
        <end position="27"/>
    </location>
</feature>
<organism evidence="2 3">
    <name type="scientific">Trichuris muris</name>
    <name type="common">Mouse whipworm</name>
    <dbReference type="NCBI Taxonomy" id="70415"/>
    <lineage>
        <taxon>Eukaryota</taxon>
        <taxon>Metazoa</taxon>
        <taxon>Ecdysozoa</taxon>
        <taxon>Nematoda</taxon>
        <taxon>Enoplea</taxon>
        <taxon>Dorylaimia</taxon>
        <taxon>Trichinellida</taxon>
        <taxon>Trichuridae</taxon>
        <taxon>Trichuris</taxon>
    </lineage>
</organism>
<name>A0A5S6Q886_TRIMR</name>
<proteinExistence type="predicted"/>
<sequence>MTDRNKPSDHSGTNKPATAGGSADGEKVKCCACSSCAADKKPDENIDLLPFSWLQKGREDGLLAPTGLDKRWHDTQSGYGKATTEFTGDYSSPLSFCSALRERLEELKREDDRLWNSATHELFRSQEQVPQDEQEHKASIIAAYDAQFGSEAQIRQDLIQLLKDFSSRKETMFSGEEDFAKMKAIRRQQEDLMNLHISAQEKSLPEQTKKNDALLMANFSVLSEMTTTYGSQWRASMDKWIKDIKSGKPNSNSDCTDQDSQ</sequence>
<evidence type="ECO:0000256" key="1">
    <source>
        <dbReference type="SAM" id="MobiDB-lite"/>
    </source>
</evidence>
<evidence type="ECO:0000313" key="3">
    <source>
        <dbReference type="WBParaSite" id="TMUE_1000003429.1"/>
    </source>
</evidence>
<keyword evidence="2" id="KW-1185">Reference proteome</keyword>
<protein>
    <submittedName>
        <fullName evidence="3">Uncharacterized protein</fullName>
    </submittedName>
</protein>
<reference evidence="3" key="1">
    <citation type="submission" date="2019-12" db="UniProtKB">
        <authorList>
            <consortium name="WormBaseParasite"/>
        </authorList>
    </citation>
    <scope>IDENTIFICATION</scope>
</reference>
<evidence type="ECO:0000313" key="2">
    <source>
        <dbReference type="Proteomes" id="UP000046395"/>
    </source>
</evidence>
<dbReference type="Pfam" id="PF13270">
    <property type="entry name" value="CCDC28"/>
    <property type="match status" value="1"/>
</dbReference>
<dbReference type="InterPro" id="IPR025271">
    <property type="entry name" value="CCDC28"/>
</dbReference>
<dbReference type="Proteomes" id="UP000046395">
    <property type="component" value="Unassembled WGS sequence"/>
</dbReference>
<dbReference type="AlphaFoldDB" id="A0A5S6Q886"/>